<proteinExistence type="predicted"/>
<evidence type="ECO:0008006" key="3">
    <source>
        <dbReference type="Google" id="ProtNLM"/>
    </source>
</evidence>
<keyword evidence="2" id="KW-1185">Reference proteome</keyword>
<feature type="non-terminal residue" evidence="1">
    <location>
        <position position="185"/>
    </location>
</feature>
<reference evidence="1" key="2">
    <citation type="journal article" date="2007" name="Science">
        <title>Draft genome sequence of the sexually transmitted pathogen Trichomonas vaginalis.</title>
        <authorList>
            <person name="Carlton J.M."/>
            <person name="Hirt R.P."/>
            <person name="Silva J.C."/>
            <person name="Delcher A.L."/>
            <person name="Schatz M."/>
            <person name="Zhao Q."/>
            <person name="Wortman J.R."/>
            <person name="Bidwell S.L."/>
            <person name="Alsmark U.C.M."/>
            <person name="Besteiro S."/>
            <person name="Sicheritz-Ponten T."/>
            <person name="Noel C.J."/>
            <person name="Dacks J.B."/>
            <person name="Foster P.G."/>
            <person name="Simillion C."/>
            <person name="Van de Peer Y."/>
            <person name="Miranda-Saavedra D."/>
            <person name="Barton G.J."/>
            <person name="Westrop G.D."/>
            <person name="Mueller S."/>
            <person name="Dessi D."/>
            <person name="Fiori P.L."/>
            <person name="Ren Q."/>
            <person name="Paulsen I."/>
            <person name="Zhang H."/>
            <person name="Bastida-Corcuera F.D."/>
            <person name="Simoes-Barbosa A."/>
            <person name="Brown M.T."/>
            <person name="Hayes R.D."/>
            <person name="Mukherjee M."/>
            <person name="Okumura C.Y."/>
            <person name="Schneider R."/>
            <person name="Smith A.J."/>
            <person name="Vanacova S."/>
            <person name="Villalvazo M."/>
            <person name="Haas B.J."/>
            <person name="Pertea M."/>
            <person name="Feldblyum T.V."/>
            <person name="Utterback T.R."/>
            <person name="Shu C.L."/>
            <person name="Osoegawa K."/>
            <person name="de Jong P.J."/>
            <person name="Hrdy I."/>
            <person name="Horvathova L."/>
            <person name="Zubacova Z."/>
            <person name="Dolezal P."/>
            <person name="Malik S.B."/>
            <person name="Logsdon J.M. Jr."/>
            <person name="Henze K."/>
            <person name="Gupta A."/>
            <person name="Wang C.C."/>
            <person name="Dunne R.L."/>
            <person name="Upcroft J.A."/>
            <person name="Upcroft P."/>
            <person name="White O."/>
            <person name="Salzberg S.L."/>
            <person name="Tang P."/>
            <person name="Chiu C.-H."/>
            <person name="Lee Y.-S."/>
            <person name="Embley T.M."/>
            <person name="Coombs G.H."/>
            <person name="Mottram J.C."/>
            <person name="Tachezy J."/>
            <person name="Fraser-Liggett C.M."/>
            <person name="Johnson P.J."/>
        </authorList>
    </citation>
    <scope>NUCLEOTIDE SEQUENCE [LARGE SCALE GENOMIC DNA]</scope>
    <source>
        <strain evidence="1">G3</strain>
    </source>
</reference>
<dbReference type="AlphaFoldDB" id="A2HXV9"/>
<reference evidence="1" key="1">
    <citation type="submission" date="2006-10" db="EMBL/GenBank/DDBJ databases">
        <authorList>
            <person name="Amadeo P."/>
            <person name="Zhao Q."/>
            <person name="Wortman J."/>
            <person name="Fraser-Liggett C."/>
            <person name="Carlton J."/>
        </authorList>
    </citation>
    <scope>NUCLEOTIDE SEQUENCE</scope>
    <source>
        <strain evidence="1">G3</strain>
    </source>
</reference>
<evidence type="ECO:0000313" key="1">
    <source>
        <dbReference type="EMBL" id="EAX65758.1"/>
    </source>
</evidence>
<name>A2HXV9_TRIV3</name>
<gene>
    <name evidence="1" type="ORF">TVAG_496640</name>
</gene>
<protein>
    <recommendedName>
        <fullName evidence="3">Ig-like domain-containing protein</fullName>
    </recommendedName>
</protein>
<dbReference type="VEuPathDB" id="TrichDB:TVAGG3_0399630"/>
<evidence type="ECO:0000313" key="2">
    <source>
        <dbReference type="Proteomes" id="UP000001542"/>
    </source>
</evidence>
<sequence length="185" mass="21159">MFYEETYQPPLLKLDKSLISEETDSTEVIQVKGSFYFLVEPYTVEAGWEIHDSKDKIIKYGSLGKFTVSEKQTSMDFDVSITPPTELGKYTLYVYTYTNGLGSLLYEEFTITVVPPNYRPKLYIVPSEYLYYIPDSEVSFLASVYDQDSGDKPLTAKVFFNNAEVATQEVANSTDLKTFKFKVPK</sequence>
<accession>A2HXV9</accession>
<dbReference type="VEuPathDB" id="TrichDB:TVAG_496640"/>
<dbReference type="EMBL" id="DS147982">
    <property type="protein sequence ID" value="EAX65758.1"/>
    <property type="molecule type" value="Genomic_DNA"/>
</dbReference>
<organism evidence="1 2">
    <name type="scientific">Trichomonas vaginalis (strain ATCC PRA-98 / G3)</name>
    <dbReference type="NCBI Taxonomy" id="412133"/>
    <lineage>
        <taxon>Eukaryota</taxon>
        <taxon>Metamonada</taxon>
        <taxon>Parabasalia</taxon>
        <taxon>Trichomonadida</taxon>
        <taxon>Trichomonadidae</taxon>
        <taxon>Trichomonas</taxon>
    </lineage>
</organism>
<dbReference type="InParanoid" id="A2HXV9"/>
<dbReference type="Proteomes" id="UP000001542">
    <property type="component" value="Unassembled WGS sequence"/>
</dbReference>